<sequence>MDNNTSPLLDGFSLLKDIGRLRSIAQVMIRYGFADLLQRTGITSLLNRAGDPLDLEEAEENQQLTAPQRARLALQELGPTFIKLGQILATRVDLFEPPWITEFERLQDQVQPVDFALLRPQLEADLGASPESQFAWFDSTPLATASIGQVHRARLEDGREVILKIRRPNIRPQIEADLRLLSRLAQLAENHIAWIARFQPVELVRQFASSLRQELDLAAECRSAQRVAENFSGDPHFRVPEVYWQWTCERLNVQEFVDGIPARNISAIEAAGLDSRVIASRGTQAILKMILEDGFFHADPHAGNLFVMPENTFVMIDWGMVGRLSEARRQQVIKLLLGLVERNATSTTNVLLEWAGDTPVNETALTEEVEAFIQRYHGVPLKQLNLIALLGDVTRILRNHQLTLPTDLVLVIKAISTLEGLGRQLNPDYQIVEEAEPLLRRLIMRQLGPQALIRKGWALLGENFEALLQLPNELQQLTQTARRGQLRMGFDLAQLEKLAKQISSAGNRISVGLITSACILGCAIIVANQPATANFANFANLALGGAGLGSLWLVLAIWRSSRKP</sequence>
<keyword evidence="2" id="KW-0812">Transmembrane</keyword>
<evidence type="ECO:0000313" key="4">
    <source>
        <dbReference type="EMBL" id="SDU27323.1"/>
    </source>
</evidence>
<protein>
    <submittedName>
        <fullName evidence="4">2-octaprenylphenol hydroxylase</fullName>
    </submittedName>
</protein>
<dbReference type="InterPro" id="IPR050154">
    <property type="entry name" value="UbiB_kinase"/>
</dbReference>
<evidence type="ECO:0000313" key="5">
    <source>
        <dbReference type="Proteomes" id="UP000243232"/>
    </source>
</evidence>
<dbReference type="EMBL" id="LT629785">
    <property type="protein sequence ID" value="SDU27323.1"/>
    <property type="molecule type" value="Genomic_DNA"/>
</dbReference>
<dbReference type="RefSeq" id="WP_090196504.1">
    <property type="nucleotide sequence ID" value="NZ_LT629785.1"/>
</dbReference>
<keyword evidence="2" id="KW-0472">Membrane</keyword>
<feature type="transmembrane region" description="Helical" evidence="2">
    <location>
        <begin position="509"/>
        <end position="526"/>
    </location>
</feature>
<evidence type="ECO:0000256" key="2">
    <source>
        <dbReference type="SAM" id="Phobius"/>
    </source>
</evidence>
<dbReference type="AlphaFoldDB" id="A0A1H2H683"/>
<dbReference type="STRING" id="364197.SAMN05216296_2781"/>
<feature type="domain" description="ABC1 atypical kinase-like" evidence="3">
    <location>
        <begin position="105"/>
        <end position="349"/>
    </location>
</feature>
<dbReference type="SUPFAM" id="SSF56112">
    <property type="entry name" value="Protein kinase-like (PK-like)"/>
    <property type="match status" value="1"/>
</dbReference>
<keyword evidence="2" id="KW-1133">Transmembrane helix</keyword>
<dbReference type="PANTHER" id="PTHR10566:SF113">
    <property type="entry name" value="PROTEIN ACTIVITY OF BC1 COMPLEX KINASE 7, CHLOROPLASTIC"/>
    <property type="match status" value="1"/>
</dbReference>
<dbReference type="PANTHER" id="PTHR10566">
    <property type="entry name" value="CHAPERONE-ACTIVITY OF BC1 COMPLEX CABC1 -RELATED"/>
    <property type="match status" value="1"/>
</dbReference>
<organism evidence="4 5">
    <name type="scientific">Pseudomonas pohangensis</name>
    <dbReference type="NCBI Taxonomy" id="364197"/>
    <lineage>
        <taxon>Bacteria</taxon>
        <taxon>Pseudomonadati</taxon>
        <taxon>Pseudomonadota</taxon>
        <taxon>Gammaproteobacteria</taxon>
        <taxon>Pseudomonadales</taxon>
        <taxon>Pseudomonadaceae</taxon>
        <taxon>Pseudomonas</taxon>
    </lineage>
</organism>
<proteinExistence type="inferred from homology"/>
<dbReference type="InterPro" id="IPR004147">
    <property type="entry name" value="ABC1_dom"/>
</dbReference>
<dbReference type="Pfam" id="PF03109">
    <property type="entry name" value="ABC1"/>
    <property type="match status" value="1"/>
</dbReference>
<dbReference type="CDD" id="cd05121">
    <property type="entry name" value="ABC1_ADCK3-like"/>
    <property type="match status" value="1"/>
</dbReference>
<dbReference type="Proteomes" id="UP000243232">
    <property type="component" value="Chromosome I"/>
</dbReference>
<accession>A0A1H2H683</accession>
<comment type="similarity">
    <text evidence="1">Belongs to the protein kinase superfamily. ADCK protein kinase family.</text>
</comment>
<reference evidence="5" key="1">
    <citation type="submission" date="2016-10" db="EMBL/GenBank/DDBJ databases">
        <authorList>
            <person name="Varghese N."/>
            <person name="Submissions S."/>
        </authorList>
    </citation>
    <scope>NUCLEOTIDE SEQUENCE [LARGE SCALE GENOMIC DNA]</scope>
    <source>
        <strain evidence="5">DSM 17875</strain>
    </source>
</reference>
<feature type="transmembrane region" description="Helical" evidence="2">
    <location>
        <begin position="538"/>
        <end position="558"/>
    </location>
</feature>
<gene>
    <name evidence="4" type="ORF">SAMN05216296_2781</name>
</gene>
<dbReference type="InterPro" id="IPR011009">
    <property type="entry name" value="Kinase-like_dom_sf"/>
</dbReference>
<keyword evidence="5" id="KW-1185">Reference proteome</keyword>
<name>A0A1H2H683_9PSED</name>
<evidence type="ECO:0000259" key="3">
    <source>
        <dbReference type="Pfam" id="PF03109"/>
    </source>
</evidence>
<evidence type="ECO:0000256" key="1">
    <source>
        <dbReference type="ARBA" id="ARBA00009670"/>
    </source>
</evidence>
<dbReference type="OrthoDB" id="9795390at2"/>